<evidence type="ECO:0000256" key="1">
    <source>
        <dbReference type="ARBA" id="ARBA00009673"/>
    </source>
</evidence>
<dbReference type="Gene3D" id="3.50.80.10">
    <property type="entry name" value="D-tyrosyl-tRNA(Tyr) deacylase"/>
    <property type="match status" value="1"/>
</dbReference>
<comment type="domain">
    <text evidence="2">A Gly-cisPro motif from one monomer fits into the active site of the other monomer to allow specific chiral rejection of L-amino acids.</text>
</comment>
<dbReference type="GO" id="GO:0051500">
    <property type="term" value="F:D-tyrosyl-tRNA(Tyr) deacylase activity"/>
    <property type="evidence" value="ECO:0007669"/>
    <property type="project" value="TreeGrafter"/>
</dbReference>
<dbReference type="PANTHER" id="PTHR10472">
    <property type="entry name" value="D-TYROSYL-TRNA TYR DEACYLASE"/>
    <property type="match status" value="1"/>
</dbReference>
<keyword evidence="2" id="KW-0378">Hydrolase</keyword>
<comment type="catalytic activity">
    <reaction evidence="2">
        <text>glycyl-tRNA(Ala) + H2O = tRNA(Ala) + glycine + H(+)</text>
        <dbReference type="Rhea" id="RHEA:53744"/>
        <dbReference type="Rhea" id="RHEA-COMP:9657"/>
        <dbReference type="Rhea" id="RHEA-COMP:13640"/>
        <dbReference type="ChEBI" id="CHEBI:15377"/>
        <dbReference type="ChEBI" id="CHEBI:15378"/>
        <dbReference type="ChEBI" id="CHEBI:57305"/>
        <dbReference type="ChEBI" id="CHEBI:78442"/>
        <dbReference type="ChEBI" id="CHEBI:78522"/>
    </reaction>
</comment>
<comment type="subcellular location">
    <subcellularLocation>
        <location evidence="2">Cytoplasm</location>
    </subcellularLocation>
</comment>
<evidence type="ECO:0000256" key="2">
    <source>
        <dbReference type="HAMAP-Rule" id="MF_00518"/>
    </source>
</evidence>
<dbReference type="GO" id="GO:0019478">
    <property type="term" value="P:D-amino acid catabolic process"/>
    <property type="evidence" value="ECO:0007669"/>
    <property type="project" value="UniProtKB-UniRule"/>
</dbReference>
<dbReference type="FunFam" id="3.50.80.10:FF:000001">
    <property type="entry name" value="D-aminoacyl-tRNA deacylase"/>
    <property type="match status" value="1"/>
</dbReference>
<dbReference type="InterPro" id="IPR003732">
    <property type="entry name" value="Daa-tRNA_deacyls_DTD"/>
</dbReference>
<comment type="function">
    <text evidence="2">An aminoacyl-tRNA editing enzyme that deacylates mischarged D-aminoacyl-tRNAs. Also deacylates mischarged glycyl-tRNA(Ala), protecting cells against glycine mischarging by AlaRS. Acts via tRNA-based rather than protein-based catalysis; rejects L-amino acids rather than detecting D-amino acids in the active site. By recycling D-aminoacyl-tRNA to D-amino acids and free tRNA molecules, this enzyme counteracts the toxicity associated with the formation of D-aminoacyl-tRNA entities in vivo and helps enforce protein L-homochirality.</text>
</comment>
<dbReference type="PANTHER" id="PTHR10472:SF5">
    <property type="entry name" value="D-AMINOACYL-TRNA DEACYLASE 1"/>
    <property type="match status" value="1"/>
</dbReference>
<dbReference type="AlphaFoldDB" id="A0A1T2XKN1"/>
<dbReference type="SUPFAM" id="SSF69500">
    <property type="entry name" value="DTD-like"/>
    <property type="match status" value="1"/>
</dbReference>
<dbReference type="GO" id="GO:0106026">
    <property type="term" value="F:Gly-tRNA(Ala) deacylase activity"/>
    <property type="evidence" value="ECO:0007669"/>
    <property type="project" value="UniProtKB-UniRule"/>
</dbReference>
<dbReference type="InterPro" id="IPR023509">
    <property type="entry name" value="DTD-like_sf"/>
</dbReference>
<keyword evidence="4" id="KW-1185">Reference proteome</keyword>
<dbReference type="EC" id="3.1.1.96" evidence="2"/>
<comment type="similarity">
    <text evidence="1 2">Belongs to the DTD family.</text>
</comment>
<evidence type="ECO:0000313" key="3">
    <source>
        <dbReference type="EMBL" id="OPA80382.1"/>
    </source>
</evidence>
<organism evidence="3 4">
    <name type="scientific">Paenibacillus selenitireducens</name>
    <dbReference type="NCBI Taxonomy" id="1324314"/>
    <lineage>
        <taxon>Bacteria</taxon>
        <taxon>Bacillati</taxon>
        <taxon>Bacillota</taxon>
        <taxon>Bacilli</taxon>
        <taxon>Bacillales</taxon>
        <taxon>Paenibacillaceae</taxon>
        <taxon>Paenibacillus</taxon>
    </lineage>
</organism>
<keyword evidence="2" id="KW-0820">tRNA-binding</keyword>
<dbReference type="GO" id="GO:0005737">
    <property type="term" value="C:cytoplasm"/>
    <property type="evidence" value="ECO:0007669"/>
    <property type="project" value="UniProtKB-SubCell"/>
</dbReference>
<comment type="caution">
    <text evidence="3">The sequence shown here is derived from an EMBL/GenBank/DDBJ whole genome shotgun (WGS) entry which is preliminary data.</text>
</comment>
<sequence>MKVVIQRCKEAQVRVDGETIGQIEQGLMLLVGITHEDTEQDVRYVADKTAGLRIFEDDQEKMNFSVLDVGGQILSVSQFTLYGDCRKGKRPNFMAAARPDQAERLYELFNDRLRELGLVVETGKFGAMMDVSLTNWGPVTIILDSKQDKGA</sequence>
<dbReference type="RefSeq" id="WP_078497730.1">
    <property type="nucleotide sequence ID" value="NZ_MSZX01000002.1"/>
</dbReference>
<keyword evidence="2" id="KW-0694">RNA-binding</keyword>
<dbReference type="GO" id="GO:0043908">
    <property type="term" value="F:Ser(Gly)-tRNA(Ala) hydrolase activity"/>
    <property type="evidence" value="ECO:0007669"/>
    <property type="project" value="UniProtKB-UniRule"/>
</dbReference>
<dbReference type="Pfam" id="PF02580">
    <property type="entry name" value="Tyr_Deacylase"/>
    <property type="match status" value="1"/>
</dbReference>
<dbReference type="HAMAP" id="MF_00518">
    <property type="entry name" value="Deacylase_Dtd"/>
    <property type="match status" value="1"/>
</dbReference>
<dbReference type="STRING" id="1324314.BVG16_06525"/>
<comment type="subunit">
    <text evidence="2">Homodimer.</text>
</comment>
<dbReference type="NCBIfam" id="TIGR00256">
    <property type="entry name" value="D-aminoacyl-tRNA deacylase"/>
    <property type="match status" value="1"/>
</dbReference>
<name>A0A1T2XKN1_9BACL</name>
<proteinExistence type="inferred from homology"/>
<dbReference type="Proteomes" id="UP000190188">
    <property type="component" value="Unassembled WGS sequence"/>
</dbReference>
<dbReference type="EMBL" id="MSZX01000002">
    <property type="protein sequence ID" value="OPA80382.1"/>
    <property type="molecule type" value="Genomic_DNA"/>
</dbReference>
<accession>A0A1T2XKN1</accession>
<comment type="catalytic activity">
    <reaction evidence="2">
        <text>a D-aminoacyl-tRNA + H2O = a tRNA + a D-alpha-amino acid + H(+)</text>
        <dbReference type="Rhea" id="RHEA:13953"/>
        <dbReference type="Rhea" id="RHEA-COMP:10123"/>
        <dbReference type="Rhea" id="RHEA-COMP:10124"/>
        <dbReference type="ChEBI" id="CHEBI:15377"/>
        <dbReference type="ChEBI" id="CHEBI:15378"/>
        <dbReference type="ChEBI" id="CHEBI:59871"/>
        <dbReference type="ChEBI" id="CHEBI:78442"/>
        <dbReference type="ChEBI" id="CHEBI:79333"/>
        <dbReference type="EC" id="3.1.1.96"/>
    </reaction>
</comment>
<protein>
    <recommendedName>
        <fullName evidence="2">D-aminoacyl-tRNA deacylase</fullName>
        <shortName evidence="2">DTD</shortName>
        <ecNumber evidence="2">3.1.1.96</ecNumber>
    </recommendedName>
    <alternativeName>
        <fullName evidence="2">Gly-tRNA(Ala) deacylase</fullName>
        <ecNumber evidence="2">3.1.1.-</ecNumber>
    </alternativeName>
</protein>
<dbReference type="CDD" id="cd00563">
    <property type="entry name" value="Dtyr_deacylase"/>
    <property type="match status" value="1"/>
</dbReference>
<dbReference type="EC" id="3.1.1.-" evidence="2"/>
<reference evidence="3 4" key="1">
    <citation type="submission" date="2017-01" db="EMBL/GenBank/DDBJ databases">
        <title>Genome analysis of Paenibacillus selenitrireducens ES3-24.</title>
        <authorList>
            <person name="Xu D."/>
            <person name="Yao R."/>
            <person name="Zheng S."/>
        </authorList>
    </citation>
    <scope>NUCLEOTIDE SEQUENCE [LARGE SCALE GENOMIC DNA]</scope>
    <source>
        <strain evidence="3 4">ES3-24</strain>
    </source>
</reference>
<dbReference type="GO" id="GO:0000049">
    <property type="term" value="F:tRNA binding"/>
    <property type="evidence" value="ECO:0007669"/>
    <property type="project" value="UniProtKB-UniRule"/>
</dbReference>
<feature type="short sequence motif" description="Gly-cisPro motif, important for rejection of L-amino acids" evidence="2">
    <location>
        <begin position="137"/>
        <end position="138"/>
    </location>
</feature>
<gene>
    <name evidence="2" type="primary">dtd</name>
    <name evidence="3" type="ORF">BVG16_06525</name>
</gene>
<keyword evidence="2" id="KW-0963">Cytoplasm</keyword>
<evidence type="ECO:0000313" key="4">
    <source>
        <dbReference type="Proteomes" id="UP000190188"/>
    </source>
</evidence>
<dbReference type="OrthoDB" id="9801395at2"/>